<feature type="domain" description="Glutathione S-transferase UstS-like C-terminal" evidence="2">
    <location>
        <begin position="177"/>
        <end position="263"/>
    </location>
</feature>
<dbReference type="SUPFAM" id="SSF47616">
    <property type="entry name" value="GST C-terminal domain-like"/>
    <property type="match status" value="1"/>
</dbReference>
<evidence type="ECO:0000259" key="2">
    <source>
        <dbReference type="Pfam" id="PF22041"/>
    </source>
</evidence>
<dbReference type="Gene3D" id="1.20.1050.10">
    <property type="match status" value="1"/>
</dbReference>
<proteinExistence type="predicted"/>
<protein>
    <submittedName>
        <fullName evidence="3">Uncharacterized protein</fullName>
    </submittedName>
</protein>
<accession>A0A553I745</accession>
<evidence type="ECO:0000259" key="1">
    <source>
        <dbReference type="Pfam" id="PF13409"/>
    </source>
</evidence>
<dbReference type="InterPro" id="IPR054416">
    <property type="entry name" value="GST_UstS-like_C"/>
</dbReference>
<dbReference type="EMBL" id="VFLP01000013">
    <property type="protein sequence ID" value="TRX96022.1"/>
    <property type="molecule type" value="Genomic_DNA"/>
</dbReference>
<dbReference type="InterPro" id="IPR004045">
    <property type="entry name" value="Glutathione_S-Trfase_N"/>
</dbReference>
<dbReference type="InterPro" id="IPR036282">
    <property type="entry name" value="Glutathione-S-Trfase_C_sf"/>
</dbReference>
<dbReference type="OrthoDB" id="4951845at2759"/>
<dbReference type="Pfam" id="PF13409">
    <property type="entry name" value="GST_N_2"/>
    <property type="match status" value="1"/>
</dbReference>
<sequence>MDFYDIAMRPPEAESCCSVNPWKSRLALNFKGVAHKTTWVSVPEIPRVRRDLGIPACRKYPDGSDFMTLPILVDPTTNSKIGDSFDIAVYLQKTYPTSGDGDLFPPQVVEFAFEPDLPAWAPRLTERKDAEYPEYSKFNMMIDAAFTAHVVLMGYYMPLDSEESKEAMVRRAGADSWEDFKVEGKPRERMIESLRVMLGELAKLFSKDTSGPFIMGKRASYADLIVGGWLYMMSRTLPGNEWQEARSWHGGTFGSLYDGLQKYAEVK</sequence>
<comment type="caution">
    <text evidence="3">The sequence shown here is derived from an EMBL/GenBank/DDBJ whole genome shotgun (WGS) entry which is preliminary data.</text>
</comment>
<dbReference type="AlphaFoldDB" id="A0A553I745"/>
<gene>
    <name evidence="3" type="ORF">FHL15_003164</name>
</gene>
<feature type="domain" description="GST N-terminal" evidence="1">
    <location>
        <begin position="20"/>
        <end position="93"/>
    </location>
</feature>
<dbReference type="Pfam" id="PF22041">
    <property type="entry name" value="GST_C_7"/>
    <property type="match status" value="1"/>
</dbReference>
<dbReference type="SUPFAM" id="SSF52833">
    <property type="entry name" value="Thioredoxin-like"/>
    <property type="match status" value="1"/>
</dbReference>
<dbReference type="Proteomes" id="UP000319160">
    <property type="component" value="Unassembled WGS sequence"/>
</dbReference>
<organism evidence="3 4">
    <name type="scientific">Xylaria flabelliformis</name>
    <dbReference type="NCBI Taxonomy" id="2512241"/>
    <lineage>
        <taxon>Eukaryota</taxon>
        <taxon>Fungi</taxon>
        <taxon>Dikarya</taxon>
        <taxon>Ascomycota</taxon>
        <taxon>Pezizomycotina</taxon>
        <taxon>Sordariomycetes</taxon>
        <taxon>Xylariomycetidae</taxon>
        <taxon>Xylariales</taxon>
        <taxon>Xylariaceae</taxon>
        <taxon>Xylaria</taxon>
    </lineage>
</organism>
<name>A0A553I745_9PEZI</name>
<dbReference type="STRING" id="2512241.A0A553I745"/>
<dbReference type="Gene3D" id="3.40.30.10">
    <property type="entry name" value="Glutaredoxin"/>
    <property type="match status" value="1"/>
</dbReference>
<keyword evidence="4" id="KW-1185">Reference proteome</keyword>
<evidence type="ECO:0000313" key="3">
    <source>
        <dbReference type="EMBL" id="TRX96022.1"/>
    </source>
</evidence>
<reference evidence="4" key="1">
    <citation type="submission" date="2019-06" db="EMBL/GenBank/DDBJ databases">
        <title>Draft genome sequence of the griseofulvin-producing fungus Xylaria cubensis strain G536.</title>
        <authorList>
            <person name="Mead M.E."/>
            <person name="Raja H.A."/>
            <person name="Steenwyk J.L."/>
            <person name="Knowles S.L."/>
            <person name="Oberlies N.H."/>
            <person name="Rokas A."/>
        </authorList>
    </citation>
    <scope>NUCLEOTIDE SEQUENCE [LARGE SCALE GENOMIC DNA]</scope>
    <source>
        <strain evidence="4">G536</strain>
    </source>
</reference>
<dbReference type="InterPro" id="IPR036249">
    <property type="entry name" value="Thioredoxin-like_sf"/>
</dbReference>
<evidence type="ECO:0000313" key="4">
    <source>
        <dbReference type="Proteomes" id="UP000319160"/>
    </source>
</evidence>